<dbReference type="EMBL" id="JAACJM010000050">
    <property type="protein sequence ID" value="KAF5357712.1"/>
    <property type="molecule type" value="Genomic_DNA"/>
</dbReference>
<dbReference type="OrthoDB" id="21502at2759"/>
<organism evidence="2 3">
    <name type="scientific">Tetrapyrgos nigripes</name>
    <dbReference type="NCBI Taxonomy" id="182062"/>
    <lineage>
        <taxon>Eukaryota</taxon>
        <taxon>Fungi</taxon>
        <taxon>Dikarya</taxon>
        <taxon>Basidiomycota</taxon>
        <taxon>Agaricomycotina</taxon>
        <taxon>Agaricomycetes</taxon>
        <taxon>Agaricomycetidae</taxon>
        <taxon>Agaricales</taxon>
        <taxon>Marasmiineae</taxon>
        <taxon>Marasmiaceae</taxon>
        <taxon>Tetrapyrgos</taxon>
    </lineage>
</organism>
<evidence type="ECO:0000256" key="1">
    <source>
        <dbReference type="SAM" id="MobiDB-lite"/>
    </source>
</evidence>
<proteinExistence type="predicted"/>
<dbReference type="Proteomes" id="UP000559256">
    <property type="component" value="Unassembled WGS sequence"/>
</dbReference>
<evidence type="ECO:0000313" key="2">
    <source>
        <dbReference type="EMBL" id="KAF5357712.1"/>
    </source>
</evidence>
<dbReference type="InterPro" id="IPR023213">
    <property type="entry name" value="CAT-like_dom_sf"/>
</dbReference>
<gene>
    <name evidence="2" type="ORF">D9758_007517</name>
</gene>
<feature type="region of interest" description="Disordered" evidence="1">
    <location>
        <begin position="1"/>
        <end position="42"/>
    </location>
</feature>
<accession>A0A8H5LHV1</accession>
<keyword evidence="3" id="KW-1185">Reference proteome</keyword>
<sequence>MQRTMPRSADTEDHPGSSVTDPRALDDVETLPRLPPASSSPATFTNIVPVPNAFYPLSSFDPIWERVTFVTGWLLEGTLDQRKIEEALKRVTGKWRMLAGRLDSTEQMQNGKKTTKWGIRIPLGEIPLEYTTFALTAVESSVPLTEYVPLSSETSASRTSLPLHTPSLPFSQFIHPSTPRQYRDWKSKFYPVTCWHITHFPASLSRAGKSYTCVGFARSHGIFDGTGAALVMKALIAELSGTDWDVPQLPPLLPGGERYENPVETCLSDALRAHEARPRNYTDYPGYSVMSLNLALRLLKFHFWQKWKKGAKRRVFIIPKRGVDALMREVRNGLDGVDGEDVRVSSGDIIVAWLLKTIYNSGTPPSTIVHCSNYGSFRGLLASAHSSSQPEASTVANPPKEHTSDQKIFQQYPHNAFVPLPYPIFSVSDIQQLSVPVLSYRLAKHRHSFSLFHPTKAFQLLRNNRVAGPYNGDAQDHFSVSNVSASRILEADWSLAAASASAPGSGPESEVGGSSMRTRSIQTLCGYRYQITPNELLLTNSAYISGRLADESVVLDTTLNAVRLGLLIEEVNRICGLET</sequence>
<protein>
    <submittedName>
        <fullName evidence="2">Uncharacterized protein</fullName>
    </submittedName>
</protein>
<dbReference type="AlphaFoldDB" id="A0A8H5LHV1"/>
<name>A0A8H5LHV1_9AGAR</name>
<dbReference type="Gene3D" id="3.30.559.10">
    <property type="entry name" value="Chloramphenicol acetyltransferase-like domain"/>
    <property type="match status" value="1"/>
</dbReference>
<comment type="caution">
    <text evidence="2">The sequence shown here is derived from an EMBL/GenBank/DDBJ whole genome shotgun (WGS) entry which is preliminary data.</text>
</comment>
<reference evidence="2 3" key="1">
    <citation type="journal article" date="2020" name="ISME J.">
        <title>Uncovering the hidden diversity of litter-decomposition mechanisms in mushroom-forming fungi.</title>
        <authorList>
            <person name="Floudas D."/>
            <person name="Bentzer J."/>
            <person name="Ahren D."/>
            <person name="Johansson T."/>
            <person name="Persson P."/>
            <person name="Tunlid A."/>
        </authorList>
    </citation>
    <scope>NUCLEOTIDE SEQUENCE [LARGE SCALE GENOMIC DNA]</scope>
    <source>
        <strain evidence="2 3">CBS 291.85</strain>
    </source>
</reference>
<evidence type="ECO:0000313" key="3">
    <source>
        <dbReference type="Proteomes" id="UP000559256"/>
    </source>
</evidence>